<evidence type="ECO:0000256" key="1">
    <source>
        <dbReference type="SAM" id="SignalP"/>
    </source>
</evidence>
<organism evidence="2 3">
    <name type="scientific">Alcanivorax borkumensis (strain ATCC 700651 / DSM 11573 / NCIMB 13689 / SK2)</name>
    <dbReference type="NCBI Taxonomy" id="393595"/>
    <lineage>
        <taxon>Bacteria</taxon>
        <taxon>Pseudomonadati</taxon>
        <taxon>Pseudomonadota</taxon>
        <taxon>Gammaproteobacteria</taxon>
        <taxon>Oceanospirillales</taxon>
        <taxon>Alcanivoracaceae</taxon>
        <taxon>Alcanivorax</taxon>
    </lineage>
</organism>
<sequence length="433" mass="47986">MTILKPLRLAVVASLLVGCAAPHQQLAQTNAAQNALYAEVVDPLDHWPTQTQFDISLLESDFFTHYQQDYANGEVYDDFPSLTECALPQERALEIARLSPEMINPPSKSATIESLSTVGYEQISVRSTPAGCQALSAVEMHTIPNMVVELKQLPDAFRHPVYIHAVYTNHIKNRININGSWRKSDLGKSRITVKRYRRDSGLNDFPVIKTTWQKTDRLKKGDIDTSRFIDKPMYVAHYVASTTQAPYQGITLIRQTVVNKTGNSIRMRWQEEDRFMNRTWTHNGTVLTQRDGVQHGVFIVPSHTGEQSVYCKDMGQSVDYFRIENTYDCVSATESSFGEEGVYMDPLLKIRNGFPSPAATIAKPTAPSQPASTFPAANTPASVVSSTTSECAKAYAAKEACGRIPGDPFGIATKLCISTTKKKFGGLNCPIPL</sequence>
<dbReference type="HOGENOM" id="CLU_637186_0_0_6"/>
<evidence type="ECO:0000313" key="2">
    <source>
        <dbReference type="EMBL" id="CAL18188.1"/>
    </source>
</evidence>
<keyword evidence="3" id="KW-1185">Reference proteome</keyword>
<keyword evidence="1" id="KW-0732">Signal</keyword>
<evidence type="ECO:0008006" key="4">
    <source>
        <dbReference type="Google" id="ProtNLM"/>
    </source>
</evidence>
<dbReference type="AlphaFoldDB" id="Q0VKW0"/>
<dbReference type="RefSeq" id="WP_011590010.1">
    <property type="nucleotide sequence ID" value="NC_008260.1"/>
</dbReference>
<feature type="chain" id="PRO_5004178805" description="Lipoprotein" evidence="1">
    <location>
        <begin position="28"/>
        <end position="433"/>
    </location>
</feature>
<proteinExistence type="predicted"/>
<protein>
    <recommendedName>
        <fullName evidence="4">Lipoprotein</fullName>
    </recommendedName>
</protein>
<dbReference type="PROSITE" id="PS51257">
    <property type="entry name" value="PROKAR_LIPOPROTEIN"/>
    <property type="match status" value="1"/>
</dbReference>
<reference evidence="2 3" key="1">
    <citation type="journal article" date="2006" name="Nat. Biotechnol.">
        <title>Genome sequence of the ubiquitous hydrocarbon-degrading marine bacterium Alcanivorax borkumensis.</title>
        <authorList>
            <person name="Schneiker S."/>
            <person name="Martins dos Santos V.A.P."/>
            <person name="Bartels D."/>
            <person name="Bekel T."/>
            <person name="Brecht M."/>
            <person name="Buhrmester J."/>
            <person name="Chernikova T.N."/>
            <person name="Denaro R."/>
            <person name="Ferrer M."/>
            <person name="Gertler C."/>
            <person name="Goesmann A."/>
            <person name="Golyshina O.V."/>
            <person name="Kaminski F."/>
            <person name="Khachane A.N."/>
            <person name="Lang S."/>
            <person name="Linke B."/>
            <person name="McHardy A.C."/>
            <person name="Meyer F."/>
            <person name="Nechitaylo T."/>
            <person name="Puehler A."/>
            <person name="Regenhardt D."/>
            <person name="Rupp O."/>
            <person name="Sabirova J.S."/>
            <person name="Selbitschka W."/>
            <person name="Yakimov M.M."/>
            <person name="Timmis K.N."/>
            <person name="Vorhoelter F.-J."/>
            <person name="Weidner S."/>
            <person name="Kaiser O."/>
            <person name="Golyshin P.N."/>
        </authorList>
    </citation>
    <scope>NUCLEOTIDE SEQUENCE [LARGE SCALE GENOMIC DNA]</scope>
    <source>
        <strain evidence="3">ATCC 700651 / DSM 11573 / NCIMB 13689 / SK2</strain>
    </source>
</reference>
<feature type="signal peptide" evidence="1">
    <location>
        <begin position="1"/>
        <end position="27"/>
    </location>
</feature>
<dbReference type="OrthoDB" id="6080646at2"/>
<gene>
    <name evidence="2" type="ordered locus">ABO_2740</name>
</gene>
<dbReference type="KEGG" id="abo:ABO_2740"/>
<accession>Q0VKW0</accession>
<dbReference type="EMBL" id="AM286690">
    <property type="protein sequence ID" value="CAL18188.1"/>
    <property type="molecule type" value="Genomic_DNA"/>
</dbReference>
<dbReference type="Proteomes" id="UP000008871">
    <property type="component" value="Chromosome"/>
</dbReference>
<name>Q0VKW0_ALCBS</name>
<evidence type="ECO:0000313" key="3">
    <source>
        <dbReference type="Proteomes" id="UP000008871"/>
    </source>
</evidence>